<dbReference type="EMBL" id="KQ257470">
    <property type="protein sequence ID" value="KNC96271.1"/>
    <property type="molecule type" value="Genomic_DNA"/>
</dbReference>
<dbReference type="OrthoDB" id="276989at2759"/>
<evidence type="ECO:0000313" key="3">
    <source>
        <dbReference type="EMBL" id="KNC96271.1"/>
    </source>
</evidence>
<dbReference type="OMA" id="DSESWPF"/>
<dbReference type="GO" id="GO:0006260">
    <property type="term" value="P:DNA replication"/>
    <property type="evidence" value="ECO:0007669"/>
    <property type="project" value="UniProtKB-KW"/>
</dbReference>
<proteinExistence type="inferred from homology"/>
<dbReference type="InterPro" id="IPR019128">
    <property type="entry name" value="Dcc1"/>
</dbReference>
<dbReference type="GO" id="GO:0031390">
    <property type="term" value="C:Ctf18 RFC-like complex"/>
    <property type="evidence" value="ECO:0007669"/>
    <property type="project" value="InterPro"/>
</dbReference>
<dbReference type="PANTHER" id="PTHR13395:SF6">
    <property type="entry name" value="SISTER CHROMATID COHESION PROTEIN DCC1"/>
    <property type="match status" value="1"/>
</dbReference>
<dbReference type="eggNOG" id="KOG0798">
    <property type="taxonomic scope" value="Eukaryota"/>
</dbReference>
<dbReference type="GO" id="GO:0000775">
    <property type="term" value="C:chromosome, centromeric region"/>
    <property type="evidence" value="ECO:0007669"/>
    <property type="project" value="TreeGrafter"/>
</dbReference>
<dbReference type="Proteomes" id="UP000053201">
    <property type="component" value="Unassembled WGS sequence"/>
</dbReference>
<dbReference type="GeneID" id="27691588"/>
<dbReference type="FunCoup" id="A0A0L0H5S9">
    <property type="interactions" value="272"/>
</dbReference>
<keyword evidence="2" id="KW-0235">DNA replication</keyword>
<keyword evidence="4" id="KW-1185">Reference proteome</keyword>
<dbReference type="InParanoid" id="A0A0L0H5S9"/>
<evidence type="ECO:0000313" key="4">
    <source>
        <dbReference type="Proteomes" id="UP000053201"/>
    </source>
</evidence>
<dbReference type="Pfam" id="PF09724">
    <property type="entry name" value="Dcc1"/>
    <property type="match status" value="1"/>
</dbReference>
<comment type="similarity">
    <text evidence="1">Belongs to the DCC1 family.</text>
</comment>
<accession>A0A0L0H5S9</accession>
<evidence type="ECO:0008006" key="5">
    <source>
        <dbReference type="Google" id="ProtNLM"/>
    </source>
</evidence>
<dbReference type="AlphaFoldDB" id="A0A0L0H5S9"/>
<evidence type="ECO:0000256" key="2">
    <source>
        <dbReference type="ARBA" id="ARBA00022705"/>
    </source>
</evidence>
<dbReference type="GO" id="GO:0034088">
    <property type="term" value="P:maintenance of mitotic sister chromatid cohesion"/>
    <property type="evidence" value="ECO:0007669"/>
    <property type="project" value="TreeGrafter"/>
</dbReference>
<reference evidence="3 4" key="1">
    <citation type="submission" date="2009-08" db="EMBL/GenBank/DDBJ databases">
        <title>The Genome Sequence of Spizellomyces punctatus strain DAOM BR117.</title>
        <authorList>
            <consortium name="The Broad Institute Genome Sequencing Platform"/>
            <person name="Russ C."/>
            <person name="Cuomo C."/>
            <person name="Shea T."/>
            <person name="Young S.K."/>
            <person name="Zeng Q."/>
            <person name="Koehrsen M."/>
            <person name="Haas B."/>
            <person name="Borodovsky M."/>
            <person name="Guigo R."/>
            <person name="Alvarado L."/>
            <person name="Berlin A."/>
            <person name="Bochicchio J."/>
            <person name="Borenstein D."/>
            <person name="Chapman S."/>
            <person name="Chen Z."/>
            <person name="Engels R."/>
            <person name="Freedman E."/>
            <person name="Gellesch M."/>
            <person name="Goldberg J."/>
            <person name="Griggs A."/>
            <person name="Gujja S."/>
            <person name="Heiman D."/>
            <person name="Hepburn T."/>
            <person name="Howarth C."/>
            <person name="Jen D."/>
            <person name="Larson L."/>
            <person name="Lewis B."/>
            <person name="Mehta T."/>
            <person name="Park D."/>
            <person name="Pearson M."/>
            <person name="Roberts A."/>
            <person name="Saif S."/>
            <person name="Shenoy N."/>
            <person name="Sisk P."/>
            <person name="Stolte C."/>
            <person name="Sykes S."/>
            <person name="Thomson T."/>
            <person name="Walk T."/>
            <person name="White J."/>
            <person name="Yandava C."/>
            <person name="Burger G."/>
            <person name="Gray M.W."/>
            <person name="Holland P.W.H."/>
            <person name="King N."/>
            <person name="Lang F.B.F."/>
            <person name="Roger A.J."/>
            <person name="Ruiz-Trillo I."/>
            <person name="Lander E."/>
            <person name="Nusbaum C."/>
        </authorList>
    </citation>
    <scope>NUCLEOTIDE SEQUENCE [LARGE SCALE GENOMIC DNA]</scope>
    <source>
        <strain evidence="3 4">DAOM BR117</strain>
    </source>
</reference>
<organism evidence="3 4">
    <name type="scientific">Spizellomyces punctatus (strain DAOM BR117)</name>
    <dbReference type="NCBI Taxonomy" id="645134"/>
    <lineage>
        <taxon>Eukaryota</taxon>
        <taxon>Fungi</taxon>
        <taxon>Fungi incertae sedis</taxon>
        <taxon>Chytridiomycota</taxon>
        <taxon>Chytridiomycota incertae sedis</taxon>
        <taxon>Chytridiomycetes</taxon>
        <taxon>Spizellomycetales</taxon>
        <taxon>Spizellomycetaceae</taxon>
        <taxon>Spizellomyces</taxon>
    </lineage>
</organism>
<dbReference type="RefSeq" id="XP_016604311.1">
    <property type="nucleotide sequence ID" value="XM_016756578.1"/>
</dbReference>
<dbReference type="GO" id="GO:0000785">
    <property type="term" value="C:chromatin"/>
    <property type="evidence" value="ECO:0007669"/>
    <property type="project" value="TreeGrafter"/>
</dbReference>
<dbReference type="PANTHER" id="PTHR13395">
    <property type="entry name" value="SISTER CHROMATID COHESION PROTEIN DCC1-RELATED"/>
    <property type="match status" value="1"/>
</dbReference>
<gene>
    <name evidence="3" type="ORF">SPPG_08423</name>
</gene>
<dbReference type="VEuPathDB" id="FungiDB:SPPG_08423"/>
<protein>
    <recommendedName>
        <fullName evidence="5">Sister chromatid cohesion protein DCC1</fullName>
    </recommendedName>
</protein>
<evidence type="ECO:0000256" key="1">
    <source>
        <dbReference type="ARBA" id="ARBA00007017"/>
    </source>
</evidence>
<sequence>MTGQEAALIFSPQFHPNINEYTLIELPKEVLDHLPNNENENSGSLIIRGLETDNAVVCTKTMTYSISNVQSSNTMLFARPTGDHSQPTLNTGYEIQDSLSSYWELTPCQPRVDRLRTVLEDAPYRGPTEEARTQARRSRENEEVELHTTKSLQNIIQASDAELLQGLETLGALEIDGFWRLVDPGYQESILKFLLVSAVADDIPFDRLPLSHCVSMMAEADAPDYIVRHTLIRFSESPDVSGDRDPIFKLSEHKIGRFFGKQLLANAETRRTKLSTFLNRWREAVPEPFHIDLPMLQGLFLLEEEPNGSVIQYYPKDLLPMHEKPRFEALFQVRKRWAHEDIVPYISDLAPTTKQLDAILLKYARMFKVGQQTMYTSRFTYFKGR</sequence>
<name>A0A0L0H5S9_SPIPD</name>
<dbReference type="STRING" id="645134.A0A0L0H5S9"/>